<dbReference type="InterPro" id="IPR027417">
    <property type="entry name" value="P-loop_NTPase"/>
</dbReference>
<gene>
    <name evidence="6" type="ORF">C2E21_6611</name>
</gene>
<dbReference type="InterPro" id="IPR003959">
    <property type="entry name" value="ATPase_AAA_core"/>
</dbReference>
<evidence type="ECO:0000256" key="2">
    <source>
        <dbReference type="ARBA" id="ARBA00022741"/>
    </source>
</evidence>
<dbReference type="PANTHER" id="PTHR23073">
    <property type="entry name" value="26S PROTEASOME REGULATORY SUBUNIT"/>
    <property type="match status" value="1"/>
</dbReference>
<dbReference type="InterPro" id="IPR041569">
    <property type="entry name" value="AAA_lid_3"/>
</dbReference>
<dbReference type="PRINTS" id="PR00819">
    <property type="entry name" value="CBXCFQXSUPER"/>
</dbReference>
<comment type="caution">
    <text evidence="6">The sequence shown here is derived from an EMBL/GenBank/DDBJ whole genome shotgun (WGS) entry which is preliminary data.</text>
</comment>
<dbReference type="InterPro" id="IPR050221">
    <property type="entry name" value="26S_Proteasome_ATPase"/>
</dbReference>
<feature type="compositionally biased region" description="Basic and acidic residues" evidence="4">
    <location>
        <begin position="1"/>
        <end position="12"/>
    </location>
</feature>
<dbReference type="STRING" id="3076.A0A2P6TJN7"/>
<sequence length="300" mass="33049">MKSTAKELERHGAQVHLPTANSGGSAAGEFDWGLLAGYEEQKQQIEEMVLLTLSYPELYDELAKATKKDPAAAASNRPRALLLEGPPGTGKTTCARVLAQQAAVPLVVVNFAQILSCWYGESEERLHNLFKACDKFTMGAIIFIDELDGLVGSREGRMHEATRRLLGVLLQHLDGFDHKKKTVFIGATNRKADLDPALRSRFAASVTFGLPSEEARVEILRQYACQLSDADLQTLARATPGMSGRDLKAVCDHTERRWISNVIRGRADRSQLPSLMAYLSSVEHRSREAAPLRLMSSDDD</sequence>
<name>A0A2P6TJN7_CHLSO</name>
<dbReference type="Pfam" id="PF00004">
    <property type="entry name" value="AAA"/>
    <property type="match status" value="1"/>
</dbReference>
<evidence type="ECO:0000256" key="1">
    <source>
        <dbReference type="ARBA" id="ARBA00006914"/>
    </source>
</evidence>
<proteinExistence type="inferred from homology"/>
<protein>
    <submittedName>
        <fullName evidence="6">Cell division cycle 48-like protein</fullName>
    </submittedName>
</protein>
<evidence type="ECO:0000313" key="6">
    <source>
        <dbReference type="EMBL" id="PRW44296.1"/>
    </source>
</evidence>
<dbReference type="AlphaFoldDB" id="A0A2P6TJN7"/>
<dbReference type="Pfam" id="PF17862">
    <property type="entry name" value="AAA_lid_3"/>
    <property type="match status" value="1"/>
</dbReference>
<dbReference type="Gene3D" id="1.10.8.60">
    <property type="match status" value="1"/>
</dbReference>
<evidence type="ECO:0000256" key="4">
    <source>
        <dbReference type="SAM" id="MobiDB-lite"/>
    </source>
</evidence>
<reference evidence="6 7" key="1">
    <citation type="journal article" date="2018" name="Plant J.">
        <title>Genome sequences of Chlorella sorokiniana UTEX 1602 and Micractinium conductrix SAG 241.80: implications to maltose excretion by a green alga.</title>
        <authorList>
            <person name="Arriola M.B."/>
            <person name="Velmurugan N."/>
            <person name="Zhang Y."/>
            <person name="Plunkett M.H."/>
            <person name="Hondzo H."/>
            <person name="Barney B.M."/>
        </authorList>
    </citation>
    <scope>NUCLEOTIDE SEQUENCE [LARGE SCALE GENOMIC DNA]</scope>
    <source>
        <strain evidence="7">UTEX 1602</strain>
    </source>
</reference>
<comment type="similarity">
    <text evidence="1">Belongs to the AAA ATPase family.</text>
</comment>
<organism evidence="6 7">
    <name type="scientific">Chlorella sorokiniana</name>
    <name type="common">Freshwater green alga</name>
    <dbReference type="NCBI Taxonomy" id="3076"/>
    <lineage>
        <taxon>Eukaryota</taxon>
        <taxon>Viridiplantae</taxon>
        <taxon>Chlorophyta</taxon>
        <taxon>core chlorophytes</taxon>
        <taxon>Trebouxiophyceae</taxon>
        <taxon>Chlorellales</taxon>
        <taxon>Chlorellaceae</taxon>
        <taxon>Chlorella clade</taxon>
        <taxon>Chlorella</taxon>
    </lineage>
</organism>
<keyword evidence="2" id="KW-0547">Nucleotide-binding</keyword>
<dbReference type="SMART" id="SM00382">
    <property type="entry name" value="AAA"/>
    <property type="match status" value="1"/>
</dbReference>
<dbReference type="SUPFAM" id="SSF52540">
    <property type="entry name" value="P-loop containing nucleoside triphosphate hydrolases"/>
    <property type="match status" value="1"/>
</dbReference>
<dbReference type="Proteomes" id="UP000239899">
    <property type="component" value="Unassembled WGS sequence"/>
</dbReference>
<dbReference type="GO" id="GO:0051301">
    <property type="term" value="P:cell division"/>
    <property type="evidence" value="ECO:0007669"/>
    <property type="project" value="UniProtKB-KW"/>
</dbReference>
<keyword evidence="3" id="KW-0067">ATP-binding</keyword>
<keyword evidence="7" id="KW-1185">Reference proteome</keyword>
<dbReference type="InterPro" id="IPR000641">
    <property type="entry name" value="CbxX/CfxQ"/>
</dbReference>
<evidence type="ECO:0000313" key="7">
    <source>
        <dbReference type="Proteomes" id="UP000239899"/>
    </source>
</evidence>
<dbReference type="InterPro" id="IPR003593">
    <property type="entry name" value="AAA+_ATPase"/>
</dbReference>
<dbReference type="GO" id="GO:0016887">
    <property type="term" value="F:ATP hydrolysis activity"/>
    <property type="evidence" value="ECO:0007669"/>
    <property type="project" value="InterPro"/>
</dbReference>
<dbReference type="Gene3D" id="3.40.50.300">
    <property type="entry name" value="P-loop containing nucleotide triphosphate hydrolases"/>
    <property type="match status" value="1"/>
</dbReference>
<dbReference type="GO" id="GO:0005524">
    <property type="term" value="F:ATP binding"/>
    <property type="evidence" value="ECO:0007669"/>
    <property type="project" value="UniProtKB-KW"/>
</dbReference>
<evidence type="ECO:0000259" key="5">
    <source>
        <dbReference type="SMART" id="SM00382"/>
    </source>
</evidence>
<evidence type="ECO:0000256" key="3">
    <source>
        <dbReference type="ARBA" id="ARBA00022840"/>
    </source>
</evidence>
<dbReference type="OrthoDB" id="5925at2759"/>
<feature type="domain" description="AAA+ ATPase" evidence="5">
    <location>
        <begin position="77"/>
        <end position="212"/>
    </location>
</feature>
<dbReference type="EMBL" id="LHPG02000013">
    <property type="protein sequence ID" value="PRW44296.1"/>
    <property type="molecule type" value="Genomic_DNA"/>
</dbReference>
<accession>A0A2P6TJN7</accession>
<feature type="region of interest" description="Disordered" evidence="4">
    <location>
        <begin position="1"/>
        <end position="22"/>
    </location>
</feature>